<keyword evidence="7" id="KW-1185">Reference proteome</keyword>
<dbReference type="AlphaFoldDB" id="A0A0U2QNB8"/>
<gene>
    <name evidence="6" type="ORF">AT746_12865</name>
</gene>
<dbReference type="InterPro" id="IPR021520">
    <property type="entry name" value="Stealth_CR2"/>
</dbReference>
<dbReference type="InterPro" id="IPR031358">
    <property type="entry name" value="Stealth_CR1"/>
</dbReference>
<protein>
    <recommendedName>
        <fullName evidence="8">Capsular biosynthesis protein</fullName>
    </recommendedName>
</protein>
<feature type="domain" description="Stealth protein CR2 conserved region 2" evidence="4">
    <location>
        <begin position="50"/>
        <end position="157"/>
    </location>
</feature>
<evidence type="ECO:0000256" key="3">
    <source>
        <dbReference type="ARBA" id="ARBA00023169"/>
    </source>
</evidence>
<feature type="domain" description="Stealth protein CR1 conserved region 1" evidence="5">
    <location>
        <begin position="8"/>
        <end position="32"/>
    </location>
</feature>
<organism evidence="6 7">
    <name type="scientific">Lacimicrobium alkaliphilum</name>
    <dbReference type="NCBI Taxonomy" id="1526571"/>
    <lineage>
        <taxon>Bacteria</taxon>
        <taxon>Pseudomonadati</taxon>
        <taxon>Pseudomonadota</taxon>
        <taxon>Gammaproteobacteria</taxon>
        <taxon>Alteromonadales</taxon>
        <taxon>Alteromonadaceae</taxon>
        <taxon>Lacimicrobium</taxon>
    </lineage>
</organism>
<dbReference type="PANTHER" id="PTHR24045:SF0">
    <property type="entry name" value="N-ACETYLGLUCOSAMINE-1-PHOSPHOTRANSFERASE SUBUNITS ALPHA_BETA"/>
    <property type="match status" value="1"/>
</dbReference>
<evidence type="ECO:0000259" key="4">
    <source>
        <dbReference type="Pfam" id="PF11380"/>
    </source>
</evidence>
<dbReference type="PANTHER" id="PTHR24045">
    <property type="match status" value="1"/>
</dbReference>
<dbReference type="GO" id="GO:0000271">
    <property type="term" value="P:polysaccharide biosynthetic process"/>
    <property type="evidence" value="ECO:0007669"/>
    <property type="project" value="UniProtKB-KW"/>
</dbReference>
<evidence type="ECO:0000259" key="5">
    <source>
        <dbReference type="Pfam" id="PF17101"/>
    </source>
</evidence>
<evidence type="ECO:0000313" key="6">
    <source>
        <dbReference type="EMBL" id="ALS99067.1"/>
    </source>
</evidence>
<comment type="similarity">
    <text evidence="1">Belongs to the stealth family.</text>
</comment>
<dbReference type="GO" id="GO:0016772">
    <property type="term" value="F:transferase activity, transferring phosphorus-containing groups"/>
    <property type="evidence" value="ECO:0007669"/>
    <property type="project" value="InterPro"/>
</dbReference>
<evidence type="ECO:0008006" key="8">
    <source>
        <dbReference type="Google" id="ProtNLM"/>
    </source>
</evidence>
<keyword evidence="3" id="KW-0270">Exopolysaccharide synthesis</keyword>
<dbReference type="Pfam" id="PF11380">
    <property type="entry name" value="Stealth_CR2"/>
    <property type="match status" value="1"/>
</dbReference>
<dbReference type="EMBL" id="CP013650">
    <property type="protein sequence ID" value="ALS99067.1"/>
    <property type="molecule type" value="Genomic_DNA"/>
</dbReference>
<name>A0A0U2QNB8_9ALTE</name>
<dbReference type="STRING" id="1526571.AT746_12865"/>
<dbReference type="InterPro" id="IPR047141">
    <property type="entry name" value="Stealth"/>
</dbReference>
<dbReference type="RefSeq" id="WP_062480922.1">
    <property type="nucleotide sequence ID" value="NZ_CP013650.1"/>
</dbReference>
<evidence type="ECO:0000256" key="1">
    <source>
        <dbReference type="ARBA" id="ARBA00007583"/>
    </source>
</evidence>
<reference evidence="6 7" key="1">
    <citation type="submission" date="2015-12" db="EMBL/GenBank/DDBJ databases">
        <title>Complete genome of Lacimicrobium alkaliphilum KCTC 32984.</title>
        <authorList>
            <person name="Kim S.-G."/>
            <person name="Lee Y.-J."/>
        </authorList>
    </citation>
    <scope>NUCLEOTIDE SEQUENCE [LARGE SCALE GENOMIC DNA]</scope>
    <source>
        <strain evidence="6 7">YelD216</strain>
    </source>
</reference>
<accession>A0A0U2QNB8</accession>
<proteinExistence type="inferred from homology"/>
<dbReference type="Proteomes" id="UP000068447">
    <property type="component" value="Chromosome"/>
</dbReference>
<sequence length="328" mass="38427">MTGNTPSDIDFVIFWVDGNDPAHRQKRSQYLSDFSLESAHNAEQSTDDKRFVQHDELRFCLRSIKQFSPWYRKIHLVTDEQVPAFLDEDKLALDRIVIVDHKKLFRGKAHYLPTFNSRALATRVHHIPELSRYYLLGNDDIMFGAPVQRDFFFDDGGRPVIYADWTAMKSPYGETLWQRGIINGAKMMNYSHSEILVPSHGFLPFDKTLVQTLETQFSESFENNLQHRFRHESQFILESLFNHFCVKNQLGRRQDTGSMVHFSFQLCREGSKEKIAFLFDLIAHGERKMFCLNEYQSLTKRMPEVKTRLYELFPTPLLSEKGLNDVVE</sequence>
<dbReference type="KEGG" id="lal:AT746_12865"/>
<keyword evidence="2" id="KW-0808">Transferase</keyword>
<dbReference type="OrthoDB" id="9776077at2"/>
<evidence type="ECO:0000313" key="7">
    <source>
        <dbReference type="Proteomes" id="UP000068447"/>
    </source>
</evidence>
<dbReference type="Pfam" id="PF17101">
    <property type="entry name" value="Stealth_CR1"/>
    <property type="match status" value="1"/>
</dbReference>
<evidence type="ECO:0000256" key="2">
    <source>
        <dbReference type="ARBA" id="ARBA00022679"/>
    </source>
</evidence>